<proteinExistence type="predicted"/>
<feature type="region of interest" description="Disordered" evidence="1">
    <location>
        <begin position="34"/>
        <end position="61"/>
    </location>
</feature>
<gene>
    <name evidence="2" type="ORF">BT96DRAFT_110399</name>
</gene>
<evidence type="ECO:0000256" key="1">
    <source>
        <dbReference type="SAM" id="MobiDB-lite"/>
    </source>
</evidence>
<dbReference type="Proteomes" id="UP000799118">
    <property type="component" value="Unassembled WGS sequence"/>
</dbReference>
<reference evidence="2" key="1">
    <citation type="journal article" date="2019" name="Environ. Microbiol.">
        <title>Fungal ecological strategies reflected in gene transcription - a case study of two litter decomposers.</title>
        <authorList>
            <person name="Barbi F."/>
            <person name="Kohler A."/>
            <person name="Barry K."/>
            <person name="Baskaran P."/>
            <person name="Daum C."/>
            <person name="Fauchery L."/>
            <person name="Ihrmark K."/>
            <person name="Kuo A."/>
            <person name="LaButti K."/>
            <person name="Lipzen A."/>
            <person name="Morin E."/>
            <person name="Grigoriev I.V."/>
            <person name="Henrissat B."/>
            <person name="Lindahl B."/>
            <person name="Martin F."/>
        </authorList>
    </citation>
    <scope>NUCLEOTIDE SEQUENCE</scope>
    <source>
        <strain evidence="2">JB14</strain>
    </source>
</reference>
<keyword evidence="3" id="KW-1185">Reference proteome</keyword>
<name>A0A6A4GCI0_9AGAR</name>
<organism evidence="2 3">
    <name type="scientific">Gymnopus androsaceus JB14</name>
    <dbReference type="NCBI Taxonomy" id="1447944"/>
    <lineage>
        <taxon>Eukaryota</taxon>
        <taxon>Fungi</taxon>
        <taxon>Dikarya</taxon>
        <taxon>Basidiomycota</taxon>
        <taxon>Agaricomycotina</taxon>
        <taxon>Agaricomycetes</taxon>
        <taxon>Agaricomycetidae</taxon>
        <taxon>Agaricales</taxon>
        <taxon>Marasmiineae</taxon>
        <taxon>Omphalotaceae</taxon>
        <taxon>Gymnopus</taxon>
    </lineage>
</organism>
<dbReference type="AlphaFoldDB" id="A0A6A4GCI0"/>
<accession>A0A6A4GCI0</accession>
<evidence type="ECO:0000313" key="2">
    <source>
        <dbReference type="EMBL" id="KAE9383125.1"/>
    </source>
</evidence>
<dbReference type="EMBL" id="ML770691">
    <property type="protein sequence ID" value="KAE9383125.1"/>
    <property type="molecule type" value="Genomic_DNA"/>
</dbReference>
<sequence>MLDRFCLHSHVFKRQTLHSLLLLPLKRHPTALPPFLASNGTHKASCPRPSPLRNPRPHQPSRRRLHLHHVQVYLTQLREVFGHDAEAQPGTLFNRIDRG</sequence>
<evidence type="ECO:0000313" key="3">
    <source>
        <dbReference type="Proteomes" id="UP000799118"/>
    </source>
</evidence>
<protein>
    <submittedName>
        <fullName evidence="2">Uncharacterized protein</fullName>
    </submittedName>
</protein>